<dbReference type="GO" id="GO:0031507">
    <property type="term" value="P:heterochromatin formation"/>
    <property type="evidence" value="ECO:0007669"/>
    <property type="project" value="TreeGrafter"/>
</dbReference>
<reference evidence="6" key="1">
    <citation type="submission" date="2022-11" db="EMBL/GenBank/DDBJ databases">
        <authorList>
            <person name="Morgan W.R."/>
            <person name="Tartar A."/>
        </authorList>
    </citation>
    <scope>NUCLEOTIDE SEQUENCE</scope>
    <source>
        <strain evidence="6">ARSEF 373</strain>
    </source>
</reference>
<dbReference type="SMART" id="SM01391">
    <property type="entry name" value="Filament"/>
    <property type="match status" value="1"/>
</dbReference>
<dbReference type="GO" id="GO:0051664">
    <property type="term" value="P:nuclear pore localization"/>
    <property type="evidence" value="ECO:0007669"/>
    <property type="project" value="TreeGrafter"/>
</dbReference>
<keyword evidence="2 3" id="KW-0175">Coiled coil</keyword>
<feature type="region of interest" description="Disordered" evidence="4">
    <location>
        <begin position="350"/>
        <end position="384"/>
    </location>
</feature>
<evidence type="ECO:0000256" key="3">
    <source>
        <dbReference type="SAM" id="Coils"/>
    </source>
</evidence>
<evidence type="ECO:0000256" key="2">
    <source>
        <dbReference type="ARBA" id="ARBA00023054"/>
    </source>
</evidence>
<evidence type="ECO:0000259" key="5">
    <source>
        <dbReference type="PROSITE" id="PS51841"/>
    </source>
</evidence>
<accession>A0AAV2YHJ5</accession>
<name>A0AAV2YHJ5_9STRA</name>
<dbReference type="InterPro" id="IPR039008">
    <property type="entry name" value="IF_rod_dom"/>
</dbReference>
<keyword evidence="7" id="KW-1185">Reference proteome</keyword>
<gene>
    <name evidence="6" type="ORF">N0F65_012636</name>
</gene>
<evidence type="ECO:0000313" key="6">
    <source>
        <dbReference type="EMBL" id="DAZ92817.1"/>
    </source>
</evidence>
<dbReference type="Pfam" id="PF00932">
    <property type="entry name" value="LTD"/>
    <property type="match status" value="1"/>
</dbReference>
<dbReference type="GO" id="GO:0090435">
    <property type="term" value="P:protein localization to nuclear envelope"/>
    <property type="evidence" value="ECO:0007669"/>
    <property type="project" value="TreeGrafter"/>
</dbReference>
<dbReference type="GO" id="GO:0007097">
    <property type="term" value="P:nuclear migration"/>
    <property type="evidence" value="ECO:0007669"/>
    <property type="project" value="TreeGrafter"/>
</dbReference>
<dbReference type="AlphaFoldDB" id="A0AAV2YHJ5"/>
<proteinExistence type="predicted"/>
<dbReference type="GO" id="GO:0005200">
    <property type="term" value="F:structural constituent of cytoskeleton"/>
    <property type="evidence" value="ECO:0007669"/>
    <property type="project" value="TreeGrafter"/>
</dbReference>
<dbReference type="Pfam" id="PF00038">
    <property type="entry name" value="Filament"/>
    <property type="match status" value="1"/>
</dbReference>
<dbReference type="GO" id="GO:0005652">
    <property type="term" value="C:nuclear lamina"/>
    <property type="evidence" value="ECO:0007669"/>
    <property type="project" value="TreeGrafter"/>
</dbReference>
<sequence>MMRRRTQPRSANMPTQLSPIKSKRLDEKTSLQSLNSRLELYVSRVKDMEEAKNIAEKELEHIRVRMQSDMDAMKARLHKELDDTRKKLDQEMEARGRLQLLEQEQHQELVKLRAQVKELVDAKTLADQLSAQLQKEKADAKSAKEALSAQTTQLQSARRRVKDLERDQRSLEAALSDATKELEHFKKKSADIDLVRDQEISSIRKELNAKHQETLAQWKKDAEERIQGVEKEVRNYFEGVVQGYKNQVEDLTTELEATKKEFDRTANDYEESLKLRESLSGKLAQVERDYREDRKKFKEDRKVYEINLEKLRLAKTTKEQEFNDLMDVKIALDAEISAYRRILDREETRVGMPLQRKNAPASKKRKSDGLDSASSKRSKRAPSVDYSSVHITQLDLEKDRIVIENSGDKPVALGNWEVRGRSESQVFRIPADYVLKQKNKMIVYSNKRVTPPKETEKKKDEDLFLSRKFSFDASGDFAVLTTDDGEVVSTKAQGLSADEVRALEEELMNDEAPPAEGCGVM</sequence>
<comment type="caution">
    <text evidence="6">The sequence shown here is derived from an EMBL/GenBank/DDBJ whole genome shotgun (WGS) entry which is preliminary data.</text>
</comment>
<dbReference type="PROSITE" id="PS51841">
    <property type="entry name" value="LTD"/>
    <property type="match status" value="1"/>
</dbReference>
<dbReference type="SUPFAM" id="SSF74853">
    <property type="entry name" value="Lamin A/C globular tail domain"/>
    <property type="match status" value="1"/>
</dbReference>
<keyword evidence="1" id="KW-0403">Intermediate filament</keyword>
<feature type="region of interest" description="Disordered" evidence="4">
    <location>
        <begin position="1"/>
        <end position="29"/>
    </location>
</feature>
<dbReference type="Gene3D" id="1.20.5.170">
    <property type="match status" value="1"/>
</dbReference>
<dbReference type="InterPro" id="IPR036415">
    <property type="entry name" value="Lamin_tail_dom_sf"/>
</dbReference>
<dbReference type="Gene3D" id="2.60.40.1260">
    <property type="entry name" value="Lamin Tail domain"/>
    <property type="match status" value="1"/>
</dbReference>
<dbReference type="PANTHER" id="PTHR45721">
    <property type="entry name" value="LAMIN DM0-RELATED"/>
    <property type="match status" value="1"/>
</dbReference>
<dbReference type="GO" id="GO:0006998">
    <property type="term" value="P:nuclear envelope organization"/>
    <property type="evidence" value="ECO:0007669"/>
    <property type="project" value="TreeGrafter"/>
</dbReference>
<dbReference type="PANTHER" id="PTHR45721:SF12">
    <property type="entry name" value="INTERMEDIATE FILAMENT PROTEIN IFA-1"/>
    <property type="match status" value="1"/>
</dbReference>
<reference evidence="6" key="2">
    <citation type="journal article" date="2023" name="Microbiol Resour">
        <title>Decontamination and Annotation of the Draft Genome Sequence of the Oomycete Lagenidium giganteum ARSEF 373.</title>
        <authorList>
            <person name="Morgan W.R."/>
            <person name="Tartar A."/>
        </authorList>
    </citation>
    <scope>NUCLEOTIDE SEQUENCE</scope>
    <source>
        <strain evidence="6">ARSEF 373</strain>
    </source>
</reference>
<feature type="coiled-coil region" evidence="3">
    <location>
        <begin position="219"/>
        <end position="321"/>
    </location>
</feature>
<feature type="compositionally biased region" description="Polar residues" evidence="4">
    <location>
        <begin position="8"/>
        <end position="19"/>
    </location>
</feature>
<dbReference type="SUPFAM" id="SSF64593">
    <property type="entry name" value="Intermediate filament protein, coiled coil region"/>
    <property type="match status" value="1"/>
</dbReference>
<dbReference type="GO" id="GO:0005882">
    <property type="term" value="C:intermediate filament"/>
    <property type="evidence" value="ECO:0007669"/>
    <property type="project" value="UniProtKB-KW"/>
</dbReference>
<feature type="domain" description="LTD" evidence="5">
    <location>
        <begin position="375"/>
        <end position="495"/>
    </location>
</feature>
<dbReference type="Proteomes" id="UP001146120">
    <property type="component" value="Unassembled WGS sequence"/>
</dbReference>
<evidence type="ECO:0000256" key="4">
    <source>
        <dbReference type="SAM" id="MobiDB-lite"/>
    </source>
</evidence>
<dbReference type="InterPro" id="IPR001322">
    <property type="entry name" value="Lamin_tail_dom"/>
</dbReference>
<evidence type="ECO:0000313" key="7">
    <source>
        <dbReference type="Proteomes" id="UP001146120"/>
    </source>
</evidence>
<evidence type="ECO:0000256" key="1">
    <source>
        <dbReference type="ARBA" id="ARBA00022754"/>
    </source>
</evidence>
<protein>
    <recommendedName>
        <fullName evidence="5">LTD domain-containing protein</fullName>
    </recommendedName>
</protein>
<dbReference type="EMBL" id="DAKRPA010000380">
    <property type="protein sequence ID" value="DAZ92817.1"/>
    <property type="molecule type" value="Genomic_DNA"/>
</dbReference>
<feature type="coiled-coil region" evidence="3">
    <location>
        <begin position="31"/>
        <end position="188"/>
    </location>
</feature>
<organism evidence="6 7">
    <name type="scientific">Lagenidium giganteum</name>
    <dbReference type="NCBI Taxonomy" id="4803"/>
    <lineage>
        <taxon>Eukaryota</taxon>
        <taxon>Sar</taxon>
        <taxon>Stramenopiles</taxon>
        <taxon>Oomycota</taxon>
        <taxon>Peronosporomycetes</taxon>
        <taxon>Pythiales</taxon>
        <taxon>Pythiaceae</taxon>
    </lineage>
</organism>